<dbReference type="SUPFAM" id="SSF53850">
    <property type="entry name" value="Periplasmic binding protein-like II"/>
    <property type="match status" value="1"/>
</dbReference>
<organism evidence="1 2">
    <name type="scientific">Prunus dulcis</name>
    <name type="common">Almond</name>
    <name type="synonym">Amygdalus dulcis</name>
    <dbReference type="NCBI Taxonomy" id="3755"/>
    <lineage>
        <taxon>Eukaryota</taxon>
        <taxon>Viridiplantae</taxon>
        <taxon>Streptophyta</taxon>
        <taxon>Embryophyta</taxon>
        <taxon>Tracheophyta</taxon>
        <taxon>Spermatophyta</taxon>
        <taxon>Magnoliopsida</taxon>
        <taxon>eudicotyledons</taxon>
        <taxon>Gunneridae</taxon>
        <taxon>Pentapetalae</taxon>
        <taxon>rosids</taxon>
        <taxon>fabids</taxon>
        <taxon>Rosales</taxon>
        <taxon>Rosaceae</taxon>
        <taxon>Amygdaloideae</taxon>
        <taxon>Amygdaleae</taxon>
        <taxon>Prunus</taxon>
    </lineage>
</organism>
<keyword evidence="2" id="KW-1185">Reference proteome</keyword>
<evidence type="ECO:0000313" key="1">
    <source>
        <dbReference type="EMBL" id="KAI5354104.1"/>
    </source>
</evidence>
<dbReference type="EMBL" id="JAJFAZ020000001">
    <property type="protein sequence ID" value="KAI5354104.1"/>
    <property type="molecule type" value="Genomic_DNA"/>
</dbReference>
<protein>
    <submittedName>
        <fullName evidence="1">Uncharacterized protein</fullName>
    </submittedName>
</protein>
<gene>
    <name evidence="1" type="ORF">L3X38_006999</name>
</gene>
<name>A0AAD4ZTX5_PRUDU</name>
<dbReference type="Gene3D" id="3.40.50.2300">
    <property type="match status" value="1"/>
</dbReference>
<dbReference type="InterPro" id="IPR015683">
    <property type="entry name" value="Ionotropic_Glu_rcpt"/>
</dbReference>
<dbReference type="Gene3D" id="3.40.190.10">
    <property type="entry name" value="Periplasmic binding protein-like II"/>
    <property type="match status" value="1"/>
</dbReference>
<comment type="caution">
    <text evidence="1">The sequence shown here is derived from an EMBL/GenBank/DDBJ whole genome shotgun (WGS) entry which is preliminary data.</text>
</comment>
<accession>A0AAD4ZTX5</accession>
<dbReference type="PANTHER" id="PTHR34836:SF1">
    <property type="entry name" value="OS09G0428600 PROTEIN"/>
    <property type="match status" value="1"/>
</dbReference>
<dbReference type="PANTHER" id="PTHR34836">
    <property type="entry name" value="OS06G0188250 PROTEIN"/>
    <property type="match status" value="1"/>
</dbReference>
<dbReference type="Proteomes" id="UP001054821">
    <property type="component" value="Chromosome 1"/>
</dbReference>
<reference evidence="1 2" key="1">
    <citation type="journal article" date="2022" name="G3 (Bethesda)">
        <title>Whole-genome sequence and methylome profiling of the almond [Prunus dulcis (Mill.) D.A. Webb] cultivar 'Nonpareil'.</title>
        <authorList>
            <person name="D'Amico-Willman K.M."/>
            <person name="Ouma W.Z."/>
            <person name="Meulia T."/>
            <person name="Sideli G.M."/>
            <person name="Gradziel T.M."/>
            <person name="Fresnedo-Ramirez J."/>
        </authorList>
    </citation>
    <scope>NUCLEOTIDE SEQUENCE [LARGE SCALE GENOMIC DNA]</scope>
    <source>
        <strain evidence="1">Clone GOH B32 T37-40</strain>
    </source>
</reference>
<sequence length="169" mass="18715">MAVEKIGYTRSELQKRNATCSFDLIDPRTFMVSQHGPELSYALSITRFKGIAEDFSLLDRERQSSTFRIVNINAPNVLGPVIWPGDSLSVPKGWEVPTDGKKLRLRIGVLVKAAVELLPFALPFDFIPFAKPDGTSAGSYDDLCYQVYLGKFDAVVGDTTISADRSSYM</sequence>
<dbReference type="AlphaFoldDB" id="A0AAD4ZTX5"/>
<proteinExistence type="predicted"/>
<evidence type="ECO:0000313" key="2">
    <source>
        <dbReference type="Proteomes" id="UP001054821"/>
    </source>
</evidence>